<evidence type="ECO:0000313" key="13">
    <source>
        <dbReference type="Proteomes" id="UP000605846"/>
    </source>
</evidence>
<evidence type="ECO:0000256" key="5">
    <source>
        <dbReference type="ARBA" id="ARBA00022692"/>
    </source>
</evidence>
<evidence type="ECO:0000259" key="11">
    <source>
        <dbReference type="SMART" id="SM00881"/>
    </source>
</evidence>
<evidence type="ECO:0000256" key="6">
    <source>
        <dbReference type="ARBA" id="ARBA00022824"/>
    </source>
</evidence>
<dbReference type="GO" id="GO:0016255">
    <property type="term" value="P:attachment of GPI anchor to protein"/>
    <property type="evidence" value="ECO:0007669"/>
    <property type="project" value="InterPro"/>
</dbReference>
<feature type="transmembrane region" description="Helical" evidence="10">
    <location>
        <begin position="514"/>
        <end position="537"/>
    </location>
</feature>
<feature type="transmembrane region" description="Helical" evidence="10">
    <location>
        <begin position="12"/>
        <end position="29"/>
    </location>
</feature>
<dbReference type="GO" id="GO:0042765">
    <property type="term" value="C:GPI-anchor transamidase complex"/>
    <property type="evidence" value="ECO:0007669"/>
    <property type="project" value="InterPro"/>
</dbReference>
<dbReference type="InterPro" id="IPR003781">
    <property type="entry name" value="CoA-bd"/>
</dbReference>
<keyword evidence="8 10" id="KW-0472">Membrane</keyword>
<evidence type="ECO:0000256" key="10">
    <source>
        <dbReference type="SAM" id="Phobius"/>
    </source>
</evidence>
<comment type="pathway">
    <text evidence="2">Glycolipid biosynthesis; glycosylphosphatidylinositol-anchor biosynthesis.</text>
</comment>
<protein>
    <recommendedName>
        <fullName evidence="11">CoA-binding domain-containing protein</fullName>
    </recommendedName>
</protein>
<dbReference type="EMBL" id="JABAYA010000007">
    <property type="protein sequence ID" value="KAF7731813.1"/>
    <property type="molecule type" value="Genomic_DNA"/>
</dbReference>
<name>A0A8H7BVE1_9FUNG</name>
<accession>A0A8H7BVE1</accession>
<dbReference type="InterPro" id="IPR019540">
    <property type="entry name" value="PtdIno-glycan_biosynth_class_S"/>
</dbReference>
<reference evidence="12" key="1">
    <citation type="submission" date="2020-01" db="EMBL/GenBank/DDBJ databases">
        <title>Genome Sequencing of Three Apophysomyces-Like Fungal Strains Confirms a Novel Fungal Genus in the Mucoromycota with divergent Burkholderia-like Endosymbiotic Bacteria.</title>
        <authorList>
            <person name="Stajich J.E."/>
            <person name="Macias A.M."/>
            <person name="Carter-House D."/>
            <person name="Lovett B."/>
            <person name="Kasson L.R."/>
            <person name="Berry K."/>
            <person name="Grigoriev I."/>
            <person name="Chang Y."/>
            <person name="Spatafora J."/>
            <person name="Kasson M.T."/>
        </authorList>
    </citation>
    <scope>NUCLEOTIDE SEQUENCE</scope>
    <source>
        <strain evidence="12">NRRL A-21654</strain>
    </source>
</reference>
<dbReference type="OrthoDB" id="28748at2759"/>
<sequence>MSKDDEAKTTRLVVLAFWSVVLIGLPFWWKTTEVYRAKLPVVEIEAWQAWRNRKFILPIDLTIHVPEHSEAGIWNGFAPAMEQQLTKLLDRHDSCAKFPISVSLEKETWKSDLDQLLENHKQSSTGTHHVYLNQMDSRSNGLEKRYNITVGNGRTSVIQLANLDQEDARNALQDFVKLIFHSEHELLEKTACKSGDRDKYDVDNMRTMKYSSRYQITFSLMNNNPQSVLLDWDIREAIKSYMYPLLNELSILNNFTVDSQIQNYASLSLKPTLRNRPGKPQYYSFDQEHLPHFVNSAEWNLASTISSHPTINFILYIPSDDQSPLWIHDSRGEPLLSNAFLIPRWGGVVIKNLPKDTLNQQHHRLSKDDLKPIMKLFSYQLRSLLGVHDHKSNSRAQASDFDVTSISASRSTISMLEKDTLIRQRTIENIVDAASTLNSLAQLVTEIPNMVVLDHISLQVQQSLQSLQLARQYLETGKYDLSLQHAIEAIELAEKAFFDPTMVSMLYFPDEHKYAIYMPLFVPISVPMFAVVGASPVRTKFGNRILRWYQDNNLHVIPVNPKETHIESIPAISSIDQLPEPAHTGLSIITPPSVTLKILQQAESLGIRNVWIQPGAEDQAVLDFIKQGHLENVIVGGPCLLVEGPCIVRSRSNL</sequence>
<dbReference type="Pfam" id="PF10510">
    <property type="entry name" value="PIG-S"/>
    <property type="match status" value="1"/>
</dbReference>
<feature type="domain" description="CoA-binding" evidence="11">
    <location>
        <begin position="520"/>
        <end position="616"/>
    </location>
</feature>
<organism evidence="12 13">
    <name type="scientific">Apophysomyces ossiformis</name>
    <dbReference type="NCBI Taxonomy" id="679940"/>
    <lineage>
        <taxon>Eukaryota</taxon>
        <taxon>Fungi</taxon>
        <taxon>Fungi incertae sedis</taxon>
        <taxon>Mucoromycota</taxon>
        <taxon>Mucoromycotina</taxon>
        <taxon>Mucoromycetes</taxon>
        <taxon>Mucorales</taxon>
        <taxon>Mucorineae</taxon>
        <taxon>Mucoraceae</taxon>
        <taxon>Apophysomyces</taxon>
    </lineage>
</organism>
<dbReference type="PANTHER" id="PTHR21072:SF13">
    <property type="entry name" value="GPI TRANSAMIDASE COMPONENT PIG-S"/>
    <property type="match status" value="1"/>
</dbReference>
<evidence type="ECO:0000256" key="9">
    <source>
        <dbReference type="ARBA" id="ARBA00023180"/>
    </source>
</evidence>
<dbReference type="GO" id="GO:0006506">
    <property type="term" value="P:GPI anchor biosynthetic process"/>
    <property type="evidence" value="ECO:0007669"/>
    <property type="project" value="UniProtKB-UniPathway"/>
</dbReference>
<keyword evidence="7 10" id="KW-1133">Transmembrane helix</keyword>
<evidence type="ECO:0000256" key="4">
    <source>
        <dbReference type="ARBA" id="ARBA00022502"/>
    </source>
</evidence>
<keyword evidence="13" id="KW-1185">Reference proteome</keyword>
<proteinExistence type="inferred from homology"/>
<comment type="caution">
    <text evidence="12">The sequence shown here is derived from an EMBL/GenBank/DDBJ whole genome shotgun (WGS) entry which is preliminary data.</text>
</comment>
<dbReference type="Gene3D" id="3.40.50.720">
    <property type="entry name" value="NAD(P)-binding Rossmann-like Domain"/>
    <property type="match status" value="1"/>
</dbReference>
<gene>
    <name evidence="12" type="ORF">EC973_008328</name>
</gene>
<evidence type="ECO:0000256" key="2">
    <source>
        <dbReference type="ARBA" id="ARBA00004687"/>
    </source>
</evidence>
<dbReference type="UniPathway" id="UPA00196"/>
<keyword evidence="5 10" id="KW-0812">Transmembrane</keyword>
<evidence type="ECO:0000256" key="1">
    <source>
        <dbReference type="ARBA" id="ARBA00004477"/>
    </source>
</evidence>
<comment type="subcellular location">
    <subcellularLocation>
        <location evidence="1">Endoplasmic reticulum membrane</location>
        <topology evidence="1">Multi-pass membrane protein</topology>
    </subcellularLocation>
</comment>
<dbReference type="Proteomes" id="UP000605846">
    <property type="component" value="Unassembled WGS sequence"/>
</dbReference>
<keyword evidence="6" id="KW-0256">Endoplasmic reticulum</keyword>
<comment type="similarity">
    <text evidence="3">Belongs to the PIGS family.</text>
</comment>
<keyword evidence="4" id="KW-0337">GPI-anchor biosynthesis</keyword>
<evidence type="ECO:0000313" key="12">
    <source>
        <dbReference type="EMBL" id="KAF7731813.1"/>
    </source>
</evidence>
<evidence type="ECO:0000256" key="7">
    <source>
        <dbReference type="ARBA" id="ARBA00022989"/>
    </source>
</evidence>
<dbReference type="InterPro" id="IPR036291">
    <property type="entry name" value="NAD(P)-bd_dom_sf"/>
</dbReference>
<dbReference type="SUPFAM" id="SSF51735">
    <property type="entry name" value="NAD(P)-binding Rossmann-fold domains"/>
    <property type="match status" value="1"/>
</dbReference>
<evidence type="ECO:0000256" key="8">
    <source>
        <dbReference type="ARBA" id="ARBA00023136"/>
    </source>
</evidence>
<dbReference type="PANTHER" id="PTHR21072">
    <property type="entry name" value="GPI TRANSAMIDASE COMPONENT PIG-S"/>
    <property type="match status" value="1"/>
</dbReference>
<dbReference type="AlphaFoldDB" id="A0A8H7BVE1"/>
<keyword evidence="9" id="KW-0325">Glycoprotein</keyword>
<dbReference type="SMART" id="SM00881">
    <property type="entry name" value="CoA_binding"/>
    <property type="match status" value="1"/>
</dbReference>
<evidence type="ECO:0000256" key="3">
    <source>
        <dbReference type="ARBA" id="ARBA00005316"/>
    </source>
</evidence>